<comment type="subcellular location">
    <subcellularLocation>
        <location evidence="1">Membrane</location>
        <topology evidence="1">Multi-pass membrane protein</topology>
    </subcellularLocation>
</comment>
<evidence type="ECO:0000256" key="5">
    <source>
        <dbReference type="ARBA" id="ARBA00022989"/>
    </source>
</evidence>
<keyword evidence="6 7" id="KW-0472">Membrane</keyword>
<evidence type="ECO:0000313" key="8">
    <source>
        <dbReference type="EMBL" id="CAE0230452.1"/>
    </source>
</evidence>
<keyword evidence="5 7" id="KW-1133">Transmembrane helix</keyword>
<dbReference type="Pfam" id="PF01956">
    <property type="entry name" value="EMC3_TMCO1"/>
    <property type="match status" value="1"/>
</dbReference>
<dbReference type="EMBL" id="HBIA01004259">
    <property type="protein sequence ID" value="CAE0230452.1"/>
    <property type="molecule type" value="Transcribed_RNA"/>
</dbReference>
<keyword evidence="4 7" id="KW-0812">Transmembrane</keyword>
<organism evidence="8">
    <name type="scientific">Strombidium rassoulzadegani</name>
    <dbReference type="NCBI Taxonomy" id="1082188"/>
    <lineage>
        <taxon>Eukaryota</taxon>
        <taxon>Sar</taxon>
        <taxon>Alveolata</taxon>
        <taxon>Ciliophora</taxon>
        <taxon>Intramacronucleata</taxon>
        <taxon>Spirotrichea</taxon>
        <taxon>Oligotrichia</taxon>
        <taxon>Strombidiidae</taxon>
        <taxon>Strombidium</taxon>
    </lineage>
</organism>
<evidence type="ECO:0000256" key="3">
    <source>
        <dbReference type="ARBA" id="ARBA00020822"/>
    </source>
</evidence>
<protein>
    <recommendedName>
        <fullName evidence="3">ER membrane protein complex subunit 3</fullName>
    </recommendedName>
</protein>
<dbReference type="GO" id="GO:0034975">
    <property type="term" value="P:protein folding in endoplasmic reticulum"/>
    <property type="evidence" value="ECO:0007669"/>
    <property type="project" value="TreeGrafter"/>
</dbReference>
<evidence type="ECO:0000256" key="2">
    <source>
        <dbReference type="ARBA" id="ARBA00005376"/>
    </source>
</evidence>
<gene>
    <name evidence="8" type="ORF">SRAS04492_LOCUS2246</name>
</gene>
<dbReference type="InterPro" id="IPR008568">
    <property type="entry name" value="EMC3"/>
</dbReference>
<dbReference type="PANTHER" id="PTHR13116">
    <property type="entry name" value="ER MEMBRANE PROTEIN COMPLEX SUBUNIT 3"/>
    <property type="match status" value="1"/>
</dbReference>
<evidence type="ECO:0000256" key="4">
    <source>
        <dbReference type="ARBA" id="ARBA00022692"/>
    </source>
</evidence>
<name>A0A7S3CMC6_9SPIT</name>
<dbReference type="InterPro" id="IPR002809">
    <property type="entry name" value="EMC3/TMCO1"/>
</dbReference>
<evidence type="ECO:0000256" key="7">
    <source>
        <dbReference type="SAM" id="Phobius"/>
    </source>
</evidence>
<evidence type="ECO:0000256" key="6">
    <source>
        <dbReference type="ARBA" id="ARBA00023136"/>
    </source>
</evidence>
<dbReference type="PANTHER" id="PTHR13116:SF5">
    <property type="entry name" value="ER MEMBRANE PROTEIN COMPLEX SUBUNIT 3"/>
    <property type="match status" value="1"/>
</dbReference>
<sequence length="279" mass="31940">MVFLPLVALMFLINYIRFYMTKILNSQSSPFTERASISFKTLKGTLLQHKADQNKERQSEDEVDLNACIAKIKPDVKHGSAIMRSSRLRKAFNFLPENSVKQRKAYYCAPESGYFVQKVEFNQMASMLQNPDMMGNMVKQNIQSVINVSMFRAIGAIFSGFIIAQLPYPLGQKFKTMTQQGIRLHNLDPSFVSSMSWSFLLIYGLSGILSLMITDTKALEETLMAQSGNMMMQNQNMMGGGKDFNQVFKVEKENYEILNWKFALEDIDDAFIAKYERKI</sequence>
<dbReference type="AlphaFoldDB" id="A0A7S3CMC6"/>
<accession>A0A7S3CMC6</accession>
<dbReference type="GO" id="GO:0072546">
    <property type="term" value="C:EMC complex"/>
    <property type="evidence" value="ECO:0007669"/>
    <property type="project" value="TreeGrafter"/>
</dbReference>
<feature type="transmembrane region" description="Helical" evidence="7">
    <location>
        <begin position="150"/>
        <end position="170"/>
    </location>
</feature>
<evidence type="ECO:0000256" key="1">
    <source>
        <dbReference type="ARBA" id="ARBA00004141"/>
    </source>
</evidence>
<reference evidence="8" key="1">
    <citation type="submission" date="2021-01" db="EMBL/GenBank/DDBJ databases">
        <authorList>
            <person name="Corre E."/>
            <person name="Pelletier E."/>
            <person name="Niang G."/>
            <person name="Scheremetjew M."/>
            <person name="Finn R."/>
            <person name="Kale V."/>
            <person name="Holt S."/>
            <person name="Cochrane G."/>
            <person name="Meng A."/>
            <person name="Brown T."/>
            <person name="Cohen L."/>
        </authorList>
    </citation>
    <scope>NUCLEOTIDE SEQUENCE</scope>
    <source>
        <strain evidence="8">Ras09</strain>
    </source>
</reference>
<feature type="transmembrane region" description="Helical" evidence="7">
    <location>
        <begin position="191"/>
        <end position="213"/>
    </location>
</feature>
<comment type="similarity">
    <text evidence="2">Belongs to the EMC3 family.</text>
</comment>
<proteinExistence type="inferred from homology"/>
<dbReference type="SMART" id="SM01415">
    <property type="entry name" value="DUF106"/>
    <property type="match status" value="1"/>
</dbReference>